<keyword evidence="4" id="KW-0007">Acetylation</keyword>
<evidence type="ECO:0000313" key="8">
    <source>
        <dbReference type="EMBL" id="CAA7269898.1"/>
    </source>
</evidence>
<dbReference type="Gene3D" id="2.160.20.70">
    <property type="match status" value="1"/>
</dbReference>
<keyword evidence="6" id="KW-0175">Coiled coil</keyword>
<dbReference type="InterPro" id="IPR038397">
    <property type="entry name" value="TBCC_N_sf"/>
</dbReference>
<dbReference type="Gene3D" id="1.20.58.1250">
    <property type="entry name" value="Tubulin Binding Cofactor C, N-terminal domain"/>
    <property type="match status" value="1"/>
</dbReference>
<keyword evidence="3" id="KW-0963">Cytoplasm</keyword>
<evidence type="ECO:0000256" key="2">
    <source>
        <dbReference type="ARBA" id="ARBA00008848"/>
    </source>
</evidence>
<dbReference type="Pfam" id="PF07986">
    <property type="entry name" value="TBCC"/>
    <property type="match status" value="1"/>
</dbReference>
<evidence type="ECO:0000259" key="7">
    <source>
        <dbReference type="PROSITE" id="PS51329"/>
    </source>
</evidence>
<sequence length="315" mass="34823">MAEAIWTFSQSFTEHFQQLRSELESRVETARAGPPPSQGVLNELSMSLAKATKALADATRSIPSYDQKQSEIQLKALEKSIEALRASSAPKSKFAFKRKVASPPHLPSTAPTIAEASKAVETTNLTPSTHPTLSFHSRELLIRSSLPDHPQQTDLSIFDLDHCIVDLLTIDSEYASKEELSISALHVRNLSHCILLLPPIDGSALLHDISHCTIVLGCHQFRMHTSQKIDVLLSISSNPIIEDCNGIRFGQYPATLLRREKDLTSYSVQDFSHIRSTPSPHFSLLTQDGQVEVEKKVSSARTIDALNELKTIVPQ</sequence>
<dbReference type="InterPro" id="IPR016098">
    <property type="entry name" value="CAP/MinC_C"/>
</dbReference>
<name>A0A8S0WBI2_CYCAE</name>
<dbReference type="EMBL" id="CACVBS010000082">
    <property type="protein sequence ID" value="CAA7269898.1"/>
    <property type="molecule type" value="Genomic_DNA"/>
</dbReference>
<dbReference type="GO" id="GO:0007023">
    <property type="term" value="P:post-chaperonin tubulin folding pathway"/>
    <property type="evidence" value="ECO:0007669"/>
    <property type="project" value="InterPro"/>
</dbReference>
<dbReference type="PROSITE" id="PS51329">
    <property type="entry name" value="C_CAP_COFACTOR_C"/>
    <property type="match status" value="1"/>
</dbReference>
<evidence type="ECO:0000313" key="9">
    <source>
        <dbReference type="Proteomes" id="UP000467700"/>
    </source>
</evidence>
<feature type="coiled-coil region" evidence="6">
    <location>
        <begin position="41"/>
        <end position="87"/>
    </location>
</feature>
<dbReference type="InterPro" id="IPR017901">
    <property type="entry name" value="C-CAP_CF_C-like"/>
</dbReference>
<dbReference type="Proteomes" id="UP000467700">
    <property type="component" value="Unassembled WGS sequence"/>
</dbReference>
<dbReference type="InterPro" id="IPR027684">
    <property type="entry name" value="TBCC"/>
</dbReference>
<keyword evidence="9" id="KW-1185">Reference proteome</keyword>
<dbReference type="OrthoDB" id="194775at2759"/>
<evidence type="ECO:0000256" key="1">
    <source>
        <dbReference type="ARBA" id="ARBA00004496"/>
    </source>
</evidence>
<evidence type="ECO:0000256" key="6">
    <source>
        <dbReference type="SAM" id="Coils"/>
    </source>
</evidence>
<dbReference type="GO" id="GO:0005737">
    <property type="term" value="C:cytoplasm"/>
    <property type="evidence" value="ECO:0007669"/>
    <property type="project" value="UniProtKB-SubCell"/>
</dbReference>
<evidence type="ECO:0000256" key="3">
    <source>
        <dbReference type="ARBA" id="ARBA00022490"/>
    </source>
</evidence>
<organism evidence="8 9">
    <name type="scientific">Cyclocybe aegerita</name>
    <name type="common">Black poplar mushroom</name>
    <name type="synonym">Agrocybe aegerita</name>
    <dbReference type="NCBI Taxonomy" id="1973307"/>
    <lineage>
        <taxon>Eukaryota</taxon>
        <taxon>Fungi</taxon>
        <taxon>Dikarya</taxon>
        <taxon>Basidiomycota</taxon>
        <taxon>Agaricomycotina</taxon>
        <taxon>Agaricomycetes</taxon>
        <taxon>Agaricomycetidae</taxon>
        <taxon>Agaricales</taxon>
        <taxon>Agaricineae</taxon>
        <taxon>Bolbitiaceae</taxon>
        <taxon>Cyclocybe</taxon>
    </lineage>
</organism>
<comment type="subcellular location">
    <subcellularLocation>
        <location evidence="1">Cytoplasm</location>
    </subcellularLocation>
</comment>
<proteinExistence type="inferred from homology"/>
<reference evidence="8 9" key="1">
    <citation type="submission" date="2020-01" db="EMBL/GenBank/DDBJ databases">
        <authorList>
            <person name="Gupta K D."/>
        </authorList>
    </citation>
    <scope>NUCLEOTIDE SEQUENCE [LARGE SCALE GENOMIC DNA]</scope>
</reference>
<dbReference type="InterPro" id="IPR031925">
    <property type="entry name" value="TBCC_N"/>
</dbReference>
<comment type="caution">
    <text evidence="8">The sequence shown here is derived from an EMBL/GenBank/DDBJ whole genome shotgun (WGS) entry which is preliminary data.</text>
</comment>
<dbReference type="GO" id="GO:0007021">
    <property type="term" value="P:tubulin complex assembly"/>
    <property type="evidence" value="ECO:0007669"/>
    <property type="project" value="TreeGrafter"/>
</dbReference>
<comment type="similarity">
    <text evidence="2">Belongs to the TBCC family.</text>
</comment>
<comment type="subunit">
    <text evidence="5">Supercomplex made of cofactors A to E. Cofactors A and D function by capturing and stabilizing tubulin in a quasi-native conformation. Cofactor E binds to the cofactor D-tubulin complex; interaction with cofactor C then causes the release of tubulin polypeptides that are committed to the native state.</text>
</comment>
<evidence type="ECO:0000256" key="4">
    <source>
        <dbReference type="ARBA" id="ARBA00022990"/>
    </source>
</evidence>
<dbReference type="GO" id="GO:0015631">
    <property type="term" value="F:tubulin binding"/>
    <property type="evidence" value="ECO:0007669"/>
    <property type="project" value="InterPro"/>
</dbReference>
<dbReference type="AlphaFoldDB" id="A0A8S0WBI2"/>
<gene>
    <name evidence="8" type="ORF">AAE3_LOCUS12150</name>
</gene>
<evidence type="ECO:0000256" key="5">
    <source>
        <dbReference type="ARBA" id="ARBA00026055"/>
    </source>
</evidence>
<protein>
    <recommendedName>
        <fullName evidence="7">C-CAP/cofactor C-like domain-containing protein</fullName>
    </recommendedName>
</protein>
<dbReference type="InterPro" id="IPR012945">
    <property type="entry name" value="Tubulin-bd_cofactor_C_dom"/>
</dbReference>
<accession>A0A8S0WBI2</accession>
<feature type="domain" description="C-CAP/cofactor C-like" evidence="7">
    <location>
        <begin position="107"/>
        <end position="284"/>
    </location>
</feature>
<dbReference type="PANTHER" id="PTHR15139">
    <property type="entry name" value="TUBULIN FOLDING COFACTOR C"/>
    <property type="match status" value="1"/>
</dbReference>
<dbReference type="PANTHER" id="PTHR15139:SF0">
    <property type="entry name" value="TUBULIN-SPECIFIC CHAPERONE C"/>
    <property type="match status" value="1"/>
</dbReference>
<dbReference type="Pfam" id="PF16752">
    <property type="entry name" value="TBCC_N"/>
    <property type="match status" value="1"/>
</dbReference>